<evidence type="ECO:0000256" key="2">
    <source>
        <dbReference type="ARBA" id="ARBA00022737"/>
    </source>
</evidence>
<proteinExistence type="inferred from homology"/>
<organism evidence="5 6">
    <name type="scientific">Thlaspi arvense</name>
    <name type="common">Field penny-cress</name>
    <dbReference type="NCBI Taxonomy" id="13288"/>
    <lineage>
        <taxon>Eukaryota</taxon>
        <taxon>Viridiplantae</taxon>
        <taxon>Streptophyta</taxon>
        <taxon>Embryophyta</taxon>
        <taxon>Tracheophyta</taxon>
        <taxon>Spermatophyta</taxon>
        <taxon>Magnoliopsida</taxon>
        <taxon>eudicotyledons</taxon>
        <taxon>Gunneridae</taxon>
        <taxon>Pentapetalae</taxon>
        <taxon>rosids</taxon>
        <taxon>malvids</taxon>
        <taxon>Brassicales</taxon>
        <taxon>Brassicaceae</taxon>
        <taxon>Thlaspideae</taxon>
        <taxon>Thlaspi</taxon>
    </lineage>
</organism>
<evidence type="ECO:0000313" key="6">
    <source>
        <dbReference type="Proteomes" id="UP000836841"/>
    </source>
</evidence>
<keyword evidence="2" id="KW-0677">Repeat</keyword>
<sequence length="227" mass="25795">MSSAHLRSCTSPRIHSNSGNPSRVTQLSPKSRPHGLQDALCLFNRMLLTRPLPSIFHLPSGYSASVVTFNTLMNGLILEDRTFEAIELFKKLTKTREIVPDSVTYGIIINGLCRTGNVDRAVRLLRVMEETNCKPSVLIYNTVIDNLCKDRMIDEALNLFAEMKEKDICPDVITYNSLLHGGLFDEAKELFLKMKESGCLPDEVTYNTIVRWFIENEKYHEALQLLE</sequence>
<dbReference type="AlphaFoldDB" id="A0AAU9TAC7"/>
<feature type="compositionally biased region" description="Polar residues" evidence="4">
    <location>
        <begin position="1"/>
        <end position="29"/>
    </location>
</feature>
<dbReference type="InterPro" id="IPR050872">
    <property type="entry name" value="PPR_P_subfamily"/>
</dbReference>
<comment type="caution">
    <text evidence="5">The sequence shown here is derived from an EMBL/GenBank/DDBJ whole genome shotgun (WGS) entry which is preliminary data.</text>
</comment>
<keyword evidence="6" id="KW-1185">Reference proteome</keyword>
<name>A0AAU9TAC7_THLAR</name>
<accession>A0AAU9TAC7</accession>
<reference evidence="5 6" key="1">
    <citation type="submission" date="2022-03" db="EMBL/GenBank/DDBJ databases">
        <authorList>
            <person name="Nunn A."/>
            <person name="Chopra R."/>
            <person name="Nunn A."/>
            <person name="Contreras Garrido A."/>
        </authorList>
    </citation>
    <scope>NUCLEOTIDE SEQUENCE [LARGE SCALE GENOMIC DNA]</scope>
</reference>
<dbReference type="PROSITE" id="PS51375">
    <property type="entry name" value="PPR"/>
    <property type="match status" value="2"/>
</dbReference>
<protein>
    <recommendedName>
        <fullName evidence="7">Pentatricopeptide repeat-containing protein</fullName>
    </recommendedName>
</protein>
<dbReference type="Pfam" id="PF12854">
    <property type="entry name" value="PPR_1"/>
    <property type="match status" value="1"/>
</dbReference>
<dbReference type="Pfam" id="PF01535">
    <property type="entry name" value="PPR"/>
    <property type="match status" value="1"/>
</dbReference>
<dbReference type="EMBL" id="CAJVSB020000896">
    <property type="protein sequence ID" value="CAH2080435.1"/>
    <property type="molecule type" value="Genomic_DNA"/>
</dbReference>
<dbReference type="InterPro" id="IPR011990">
    <property type="entry name" value="TPR-like_helical_dom_sf"/>
</dbReference>
<feature type="repeat" description="PPR" evidence="3">
    <location>
        <begin position="136"/>
        <end position="170"/>
    </location>
</feature>
<evidence type="ECO:0000256" key="1">
    <source>
        <dbReference type="ARBA" id="ARBA00007626"/>
    </source>
</evidence>
<comment type="similarity">
    <text evidence="1">Belongs to the PPR family. P subfamily.</text>
</comment>
<dbReference type="Proteomes" id="UP000836841">
    <property type="component" value="Unassembled WGS sequence"/>
</dbReference>
<dbReference type="NCBIfam" id="TIGR00756">
    <property type="entry name" value="PPR"/>
    <property type="match status" value="4"/>
</dbReference>
<feature type="repeat" description="PPR" evidence="3">
    <location>
        <begin position="101"/>
        <end position="135"/>
    </location>
</feature>
<evidence type="ECO:0008006" key="7">
    <source>
        <dbReference type="Google" id="ProtNLM"/>
    </source>
</evidence>
<evidence type="ECO:0000256" key="3">
    <source>
        <dbReference type="PROSITE-ProRule" id="PRU00708"/>
    </source>
</evidence>
<evidence type="ECO:0000313" key="5">
    <source>
        <dbReference type="EMBL" id="CAH2080435.1"/>
    </source>
</evidence>
<evidence type="ECO:0000256" key="4">
    <source>
        <dbReference type="SAM" id="MobiDB-lite"/>
    </source>
</evidence>
<dbReference type="Gene3D" id="1.25.40.10">
    <property type="entry name" value="Tetratricopeptide repeat domain"/>
    <property type="match status" value="3"/>
</dbReference>
<feature type="region of interest" description="Disordered" evidence="4">
    <location>
        <begin position="1"/>
        <end position="33"/>
    </location>
</feature>
<dbReference type="PANTHER" id="PTHR46128:SF211">
    <property type="entry name" value="PENTACOTRIPEPTIDE-REPEAT REGION OF PRORP DOMAIN-CONTAINING PROTEIN"/>
    <property type="match status" value="1"/>
</dbReference>
<dbReference type="PANTHER" id="PTHR46128">
    <property type="entry name" value="MITOCHONDRIAL GROUP I INTRON SPLICING FACTOR CCM1"/>
    <property type="match status" value="1"/>
</dbReference>
<dbReference type="InterPro" id="IPR002885">
    <property type="entry name" value="PPR_rpt"/>
</dbReference>
<gene>
    <name evidence="5" type="ORF">TAV2_LOCUS26137</name>
</gene>
<dbReference type="Pfam" id="PF13041">
    <property type="entry name" value="PPR_2"/>
    <property type="match status" value="2"/>
</dbReference>